<dbReference type="Proteomes" id="UP000070491">
    <property type="component" value="Unassembled WGS sequence"/>
</dbReference>
<dbReference type="SUPFAM" id="SSF56042">
    <property type="entry name" value="PurM C-terminal domain-like"/>
    <property type="match status" value="2"/>
</dbReference>
<dbReference type="SUPFAM" id="SSF55326">
    <property type="entry name" value="PurM N-terminal domain-like"/>
    <property type="match status" value="2"/>
</dbReference>
<dbReference type="Gene3D" id="1.10.8.750">
    <property type="entry name" value="Phosphoribosylformylglycinamidine synthase, linker domain"/>
    <property type="match status" value="1"/>
</dbReference>
<dbReference type="NCBIfam" id="TIGR01736">
    <property type="entry name" value="FGAM_synth_II"/>
    <property type="match status" value="1"/>
</dbReference>
<dbReference type="GO" id="GO:0005524">
    <property type="term" value="F:ATP binding"/>
    <property type="evidence" value="ECO:0007669"/>
    <property type="project" value="UniProtKB-UniRule"/>
</dbReference>
<sequence>MFEINISDADESQLLEISEELGLALSLEDMKKCKRHFSELDKTPTDVEMETIAQTWSEHCYHRTFKGDTIIDGEKVSLFKDYIKKATDEISPPWCVSVFEDNAGIVEFDENRSIAAKVETHNHPSAIEPFGGAATGIGGVLRDILGVWAYPIANTDVLCFGPPDYEYENLPKGTKHPKYLLRGVTEGISHYGNNMGIPTVNGAICFDEGYVGNIVVYCGSVGTLPTDSYVKDPQPGDVVILAGGKTGKDGIHGVTFASVELTEESEEASRPAVQIANPIEEEKLRRAIMKVREKGLGTAITDLGGGGLSSAIGETAQEAGCGAEIELEKVPQKHSNMSPWEIWISESQERMFLTVREEDLEEVLQIFENEETEATAIGKFTTHDTLKVYYKDNLVADLDLDFLFEPPKVKRNAKWDKPDLEEPEISKPENLEEILINLLSSPNISSKESVVRTYDHEVQGNTVLKPLQGEYGGPNDAAILKPFDDSQKGVVVSSGIKPSYGKIDPYWMAASSIEEAIRNNIAVGGRRISLLDNFTWGNPEKPEELGKLTRACEGCYDFAKAFEAPFISGKDSLYNESPFGSVTPTLLITAVGIIPNVKNAVSMEVKEEGNPIYLVGESMPELGGSEYYKHLGFLGESVPEVETEKSKRKIDSITEAIDNSYVRACHDLSEGGLGVSASEMCFTENLGMKLDLKKVPTPIDRDDFLLFSESNGRFLIEVPNEKKSDFEELMNNCTAAQIGKVTNNNSLSIQGLEGKEIINLPSKKLRKAWKGGLELE</sequence>
<keyword evidence="3 8" id="KW-0479">Metal-binding</keyword>
<evidence type="ECO:0000256" key="8">
    <source>
        <dbReference type="HAMAP-Rule" id="MF_00420"/>
    </source>
</evidence>
<keyword evidence="1 8" id="KW-0963">Cytoplasm</keyword>
<feature type="binding site" evidence="8">
    <location>
        <position position="117"/>
    </location>
    <ligand>
        <name>ATP</name>
        <dbReference type="ChEBI" id="CHEBI:30616"/>
    </ligand>
</feature>
<evidence type="ECO:0000256" key="2">
    <source>
        <dbReference type="ARBA" id="ARBA00022598"/>
    </source>
</evidence>
<dbReference type="InterPro" id="IPR041609">
    <property type="entry name" value="PurL_linker"/>
</dbReference>
<dbReference type="PATRIC" id="fig|1698282.3.peg.187"/>
<dbReference type="Gene3D" id="3.30.1330.10">
    <property type="entry name" value="PurM-like, N-terminal domain"/>
    <property type="match status" value="2"/>
</dbReference>
<comment type="pathway">
    <text evidence="8">Purine metabolism; IMP biosynthesis via de novo pathway; 5-amino-1-(5-phospho-D-ribosyl)imidazole from N(2)-formyl-N(1)-(5-phospho-D-ribosyl)glycinamide: step 1/2.</text>
</comment>
<dbReference type="HAMAP" id="MF_00420">
    <property type="entry name" value="PurL_2"/>
    <property type="match status" value="1"/>
</dbReference>
<dbReference type="GO" id="GO:0004642">
    <property type="term" value="F:phosphoribosylformylglycinamidine synthase activity"/>
    <property type="evidence" value="ECO:0007669"/>
    <property type="project" value="UniProtKB-UniRule"/>
</dbReference>
<dbReference type="UniPathway" id="UPA00074">
    <property type="reaction ID" value="UER00128"/>
</dbReference>
<protein>
    <recommendedName>
        <fullName evidence="8">Phosphoribosylformylglycinamidine synthase subunit PurL</fullName>
        <shortName evidence="8">FGAM synthase</shortName>
        <ecNumber evidence="8">6.3.5.3</ecNumber>
    </recommendedName>
    <alternativeName>
        <fullName evidence="8">Formylglycinamide ribonucleotide amidotransferase subunit II</fullName>
        <shortName evidence="8">FGAR amidotransferase II</shortName>
        <shortName evidence="8">FGAR-AT II</shortName>
    </alternativeName>
    <alternativeName>
        <fullName evidence="8">Glutamine amidotransferase PurL</fullName>
    </alternativeName>
    <alternativeName>
        <fullName evidence="8">Phosphoribosylformylglycinamidine synthase subunit II</fullName>
    </alternativeName>
</protein>
<dbReference type="EC" id="6.3.5.3" evidence="8"/>
<comment type="catalytic activity">
    <reaction evidence="8">
        <text>N(2)-formyl-N(1)-(5-phospho-beta-D-ribosyl)glycinamide + L-glutamine + ATP + H2O = 2-formamido-N(1)-(5-O-phospho-beta-D-ribosyl)acetamidine + L-glutamate + ADP + phosphate + H(+)</text>
        <dbReference type="Rhea" id="RHEA:17129"/>
        <dbReference type="ChEBI" id="CHEBI:15377"/>
        <dbReference type="ChEBI" id="CHEBI:15378"/>
        <dbReference type="ChEBI" id="CHEBI:29985"/>
        <dbReference type="ChEBI" id="CHEBI:30616"/>
        <dbReference type="ChEBI" id="CHEBI:43474"/>
        <dbReference type="ChEBI" id="CHEBI:58359"/>
        <dbReference type="ChEBI" id="CHEBI:147286"/>
        <dbReference type="ChEBI" id="CHEBI:147287"/>
        <dbReference type="ChEBI" id="CHEBI:456216"/>
        <dbReference type="EC" id="6.3.5.3"/>
    </reaction>
</comment>
<keyword evidence="6 8" id="KW-0067">ATP-binding</keyword>
<feature type="binding site" evidence="8">
    <location>
        <position position="569"/>
    </location>
    <ligand>
        <name>ATP</name>
        <dbReference type="ChEBI" id="CHEBI:30616"/>
    </ligand>
</feature>
<keyword evidence="7 8" id="KW-0460">Magnesium</keyword>
<evidence type="ECO:0000313" key="13">
    <source>
        <dbReference type="Proteomes" id="UP000070491"/>
    </source>
</evidence>
<keyword evidence="2 8" id="KW-0436">Ligase</keyword>
<proteinExistence type="inferred from homology"/>
<comment type="subunit">
    <text evidence="8">Monomer. Part of the FGAM synthase complex composed of 1 PurL, 1 PurQ and 2 PurS subunits.</text>
</comment>
<dbReference type="GO" id="GO:0006189">
    <property type="term" value="P:'de novo' IMP biosynthetic process"/>
    <property type="evidence" value="ECO:0007669"/>
    <property type="project" value="UniProtKB-UniRule"/>
</dbReference>
<dbReference type="NCBIfam" id="NF002290">
    <property type="entry name" value="PRK01213.1"/>
    <property type="match status" value="1"/>
</dbReference>
<feature type="domain" description="PurM-like C-terminal" evidence="10">
    <location>
        <begin position="607"/>
        <end position="749"/>
    </location>
</feature>
<evidence type="ECO:0000256" key="3">
    <source>
        <dbReference type="ARBA" id="ARBA00022723"/>
    </source>
</evidence>
<feature type="domain" description="Phosphoribosylformylglycinamidine synthase linker" evidence="11">
    <location>
        <begin position="15"/>
        <end position="62"/>
    </location>
</feature>
<feature type="domain" description="PurM-like C-terminal" evidence="10">
    <location>
        <begin position="234"/>
        <end position="390"/>
    </location>
</feature>
<reference evidence="12 13" key="1">
    <citation type="journal article" date="2016" name="Sci. Rep.">
        <title>Metabolic traits of an uncultured archaeal lineage -MSBL1- from brine pools of the Red Sea.</title>
        <authorList>
            <person name="Mwirichia R."/>
            <person name="Alam I."/>
            <person name="Rashid M."/>
            <person name="Vinu M."/>
            <person name="Ba-Alawi W."/>
            <person name="Anthony Kamau A."/>
            <person name="Kamanda Ngugi D."/>
            <person name="Goker M."/>
            <person name="Klenk H.P."/>
            <person name="Bajic V."/>
            <person name="Stingl U."/>
        </authorList>
    </citation>
    <scope>NUCLEOTIDE SEQUENCE [LARGE SCALE GENOMIC DNA]</scope>
    <source>
        <strain evidence="12">SCGC-AAA382F02</strain>
    </source>
</reference>
<evidence type="ECO:0000256" key="4">
    <source>
        <dbReference type="ARBA" id="ARBA00022741"/>
    </source>
</evidence>
<evidence type="ECO:0000256" key="1">
    <source>
        <dbReference type="ARBA" id="ARBA00022490"/>
    </source>
</evidence>
<feature type="binding site" evidence="8">
    <location>
        <position position="142"/>
    </location>
    <ligand>
        <name>substrate</name>
    </ligand>
</feature>
<organism evidence="12 13">
    <name type="scientific">candidate division MSBL1 archaeon SCGC-AAA382F02</name>
    <dbReference type="NCBI Taxonomy" id="1698282"/>
    <lineage>
        <taxon>Archaea</taxon>
        <taxon>Methanobacteriati</taxon>
        <taxon>Methanobacteriota</taxon>
        <taxon>candidate division MSBL1</taxon>
    </lineage>
</organism>
<evidence type="ECO:0000259" key="9">
    <source>
        <dbReference type="Pfam" id="PF00586"/>
    </source>
</evidence>
<dbReference type="GO" id="GO:0000287">
    <property type="term" value="F:magnesium ion binding"/>
    <property type="evidence" value="ECO:0007669"/>
    <property type="project" value="UniProtKB-UniRule"/>
</dbReference>
<comment type="function">
    <text evidence="8">Part of the phosphoribosylformylglycinamidine synthase complex involved in the purines biosynthetic pathway. Catalyzes the ATP-dependent conversion of formylglycinamide ribonucleotide (FGAR) and glutamine to yield formylglycinamidine ribonucleotide (FGAM) and glutamate. The FGAM synthase complex is composed of three subunits. PurQ produces an ammonia molecule by converting glutamine to glutamate. PurL transfers the ammonia molecule to FGAR to form FGAM in an ATP-dependent manner. PurS interacts with PurQ and PurL and is thought to assist in the transfer of the ammonia molecule from PurQ to PurL.</text>
</comment>
<comment type="subcellular location">
    <subcellularLocation>
        <location evidence="8">Cytoplasm</location>
    </subcellularLocation>
</comment>
<name>A0A133VJ56_9EURY</name>
<feature type="binding site" evidence="8">
    <location>
        <begin position="346"/>
        <end position="348"/>
    </location>
    <ligand>
        <name>substrate</name>
    </ligand>
</feature>
<dbReference type="CDD" id="cd02203">
    <property type="entry name" value="PurL_repeat1"/>
    <property type="match status" value="1"/>
</dbReference>
<feature type="active site" description="Proton acceptor" evidence="8">
    <location>
        <position position="121"/>
    </location>
</feature>
<dbReference type="CDD" id="cd02204">
    <property type="entry name" value="PurL_repeat2"/>
    <property type="match status" value="1"/>
</dbReference>
<dbReference type="Pfam" id="PF02769">
    <property type="entry name" value="AIRS_C"/>
    <property type="match status" value="2"/>
</dbReference>
<evidence type="ECO:0000256" key="6">
    <source>
        <dbReference type="ARBA" id="ARBA00022840"/>
    </source>
</evidence>
<feature type="binding site" evidence="8">
    <location>
        <position position="274"/>
    </location>
    <ligand>
        <name>substrate</name>
    </ligand>
</feature>
<evidence type="ECO:0000256" key="5">
    <source>
        <dbReference type="ARBA" id="ARBA00022755"/>
    </source>
</evidence>
<comment type="caution">
    <text evidence="8">Lacks conserved residue(s) required for the propagation of feature annotation.</text>
</comment>
<feature type="binding site" evidence="8">
    <location>
        <position position="532"/>
    </location>
    <ligand>
        <name>ATP</name>
        <dbReference type="ChEBI" id="CHEBI:30616"/>
    </ligand>
</feature>
<comment type="caution">
    <text evidence="12">The sequence shown here is derived from an EMBL/GenBank/DDBJ whole genome shotgun (WGS) entry which is preliminary data.</text>
</comment>
<dbReference type="Gene3D" id="3.90.650.10">
    <property type="entry name" value="PurM-like C-terminal domain"/>
    <property type="match status" value="2"/>
</dbReference>
<feature type="binding site" evidence="8">
    <location>
        <position position="143"/>
    </location>
    <ligand>
        <name>Mg(2+)</name>
        <dbReference type="ChEBI" id="CHEBI:18420"/>
        <label>2</label>
    </ligand>
</feature>
<feature type="active site" evidence="8">
    <location>
        <position position="59"/>
    </location>
</feature>
<dbReference type="InterPro" id="IPR036921">
    <property type="entry name" value="PurM-like_N_sf"/>
</dbReference>
<feature type="domain" description="PurM-like N-terminal" evidence="9">
    <location>
        <begin position="101"/>
        <end position="223"/>
    </location>
</feature>
<evidence type="ECO:0000313" key="12">
    <source>
        <dbReference type="EMBL" id="KXB06473.1"/>
    </source>
</evidence>
<feature type="binding site" evidence="8">
    <location>
        <position position="119"/>
    </location>
    <ligand>
        <name>Mg(2+)</name>
        <dbReference type="ChEBI" id="CHEBI:18420"/>
        <label>1</label>
    </ligand>
</feature>
<dbReference type="Pfam" id="PF18072">
    <property type="entry name" value="FGAR-AT_linker"/>
    <property type="match status" value="1"/>
</dbReference>
<feature type="binding site" evidence="8">
    <location>
        <position position="572"/>
    </location>
    <ligand>
        <name>substrate</name>
    </ligand>
</feature>
<feature type="binding site" evidence="8">
    <location>
        <position position="302"/>
    </location>
    <ligand>
        <name>Mg(2+)</name>
        <dbReference type="ChEBI" id="CHEBI:18420"/>
        <label>2</label>
    </ligand>
</feature>
<dbReference type="PANTHER" id="PTHR43555:SF1">
    <property type="entry name" value="PHOSPHORIBOSYLFORMYLGLYCINAMIDINE SYNTHASE SUBUNIT PURL"/>
    <property type="match status" value="1"/>
</dbReference>
<dbReference type="InterPro" id="IPR010918">
    <property type="entry name" value="PurM-like_C_dom"/>
</dbReference>
<keyword evidence="4 8" id="KW-0547">Nucleotide-binding</keyword>
<dbReference type="InterPro" id="IPR036676">
    <property type="entry name" value="PurM-like_C_sf"/>
</dbReference>
<evidence type="ECO:0000259" key="10">
    <source>
        <dbReference type="Pfam" id="PF02769"/>
    </source>
</evidence>
<dbReference type="InterPro" id="IPR010074">
    <property type="entry name" value="PRibForGlyAmidine_synth_PurL"/>
</dbReference>
<accession>A0A133VJ56</accession>
<dbReference type="InterPro" id="IPR016188">
    <property type="entry name" value="PurM-like_N"/>
</dbReference>
<gene>
    <name evidence="8" type="primary">purL</name>
    <name evidence="12" type="ORF">AKJ53_00280</name>
</gene>
<dbReference type="PANTHER" id="PTHR43555">
    <property type="entry name" value="PHOSPHORIBOSYLFORMYLGLYCINAMIDINE SYNTHASE SUBUNIT PURL"/>
    <property type="match status" value="1"/>
</dbReference>
<feature type="domain" description="PurM-like N-terminal" evidence="9">
    <location>
        <begin position="475"/>
        <end position="594"/>
    </location>
</feature>
<dbReference type="GO" id="GO:0005737">
    <property type="term" value="C:cytoplasm"/>
    <property type="evidence" value="ECO:0007669"/>
    <property type="project" value="UniProtKB-SubCell"/>
</dbReference>
<dbReference type="EMBL" id="LHYG01000002">
    <property type="protein sequence ID" value="KXB06473.1"/>
    <property type="molecule type" value="Genomic_DNA"/>
</dbReference>
<evidence type="ECO:0000256" key="7">
    <source>
        <dbReference type="ARBA" id="ARBA00022842"/>
    </source>
</evidence>
<dbReference type="AlphaFoldDB" id="A0A133VJ56"/>
<keyword evidence="13" id="KW-1185">Reference proteome</keyword>
<comment type="similarity">
    <text evidence="8">Belongs to the FGAMS family.</text>
</comment>
<keyword evidence="5 8" id="KW-0658">Purine biosynthesis</keyword>
<dbReference type="Pfam" id="PF00586">
    <property type="entry name" value="AIRS"/>
    <property type="match status" value="2"/>
</dbReference>
<evidence type="ECO:0000259" key="11">
    <source>
        <dbReference type="Pfam" id="PF18072"/>
    </source>
</evidence>